<protein>
    <submittedName>
        <fullName evidence="2">RidA family protein</fullName>
    </submittedName>
</protein>
<comment type="caution">
    <text evidence="2">The sequence shown here is derived from an EMBL/GenBank/DDBJ whole genome shotgun (WGS) entry which is preliminary data.</text>
</comment>
<dbReference type="RefSeq" id="WP_220231184.1">
    <property type="nucleotide sequence ID" value="NZ_JAICBX010000006.1"/>
</dbReference>
<evidence type="ECO:0000259" key="1">
    <source>
        <dbReference type="Pfam" id="PF14588"/>
    </source>
</evidence>
<keyword evidence="3" id="KW-1185">Reference proteome</keyword>
<proteinExistence type="predicted"/>
<dbReference type="CDD" id="cd02199">
    <property type="entry name" value="YjgF_YER057c_UK114_like_1"/>
    <property type="match status" value="1"/>
</dbReference>
<dbReference type="EMBL" id="JAICBX010000006">
    <property type="protein sequence ID" value="MBW8640466.1"/>
    <property type="molecule type" value="Genomic_DNA"/>
</dbReference>
<dbReference type="AlphaFoldDB" id="A0AAE2ZQX0"/>
<dbReference type="Pfam" id="PF14588">
    <property type="entry name" value="YjgF_endoribonc"/>
    <property type="match status" value="1"/>
</dbReference>
<evidence type="ECO:0000313" key="2">
    <source>
        <dbReference type="EMBL" id="MBW8640466.1"/>
    </source>
</evidence>
<name>A0AAE2ZQX0_9HYPH</name>
<dbReference type="Gene3D" id="3.30.1330.40">
    <property type="entry name" value="RutC-like"/>
    <property type="match status" value="1"/>
</dbReference>
<dbReference type="Proteomes" id="UP001196509">
    <property type="component" value="Unassembled WGS sequence"/>
</dbReference>
<organism evidence="2 3">
    <name type="scientific">Flavimaribacter sediminis</name>
    <dbReference type="NCBI Taxonomy" id="2865987"/>
    <lineage>
        <taxon>Bacteria</taxon>
        <taxon>Pseudomonadati</taxon>
        <taxon>Pseudomonadota</taxon>
        <taxon>Alphaproteobacteria</taxon>
        <taxon>Hyphomicrobiales</taxon>
        <taxon>Rhizobiaceae</taxon>
        <taxon>Flavimaribacter</taxon>
    </lineage>
</organism>
<dbReference type="InterPro" id="IPR035959">
    <property type="entry name" value="RutC-like_sf"/>
</dbReference>
<dbReference type="InterPro" id="IPR013813">
    <property type="entry name" value="Endoribo_LPSP/chorism_mut-like"/>
</dbReference>
<accession>A0AAE2ZQX0</accession>
<dbReference type="SUPFAM" id="SSF55298">
    <property type="entry name" value="YjgF-like"/>
    <property type="match status" value="1"/>
</dbReference>
<gene>
    <name evidence="2" type="ORF">K1W69_24960</name>
</gene>
<feature type="domain" description="Endoribonuclease L-PSP/chorismate mutase-like" evidence="1">
    <location>
        <begin position="8"/>
        <end position="149"/>
    </location>
</feature>
<dbReference type="PANTHER" id="PTHR43760">
    <property type="entry name" value="ENDORIBONUCLEASE-RELATED"/>
    <property type="match status" value="1"/>
</dbReference>
<sequence length="155" mass="16305">MNQTITERLAEKGLALPEVASPAANYVPYVISQSMLYISGQLPLVNGSLQVAGKLGDNVDLDSGVKAAEICALNILGCANAALEGAMERITRVVKIQGFVASTPDFVEQHLVINGASNFLVEILGERGRHSRAAVGMSALPMNAAVEVDCLIEIV</sequence>
<reference evidence="2" key="1">
    <citation type="submission" date="2021-08" db="EMBL/GenBank/DDBJ databases">
        <title>Hoeflea bacterium WL0058 sp. nov., isolated from the sediment.</title>
        <authorList>
            <person name="Wang L."/>
            <person name="Zhang D."/>
        </authorList>
    </citation>
    <scope>NUCLEOTIDE SEQUENCE</scope>
    <source>
        <strain evidence="2">WL0058</strain>
    </source>
</reference>
<dbReference type="PANTHER" id="PTHR43760:SF1">
    <property type="entry name" value="ENDORIBONUCLEASE L-PSP_CHORISMATE MUTASE-LIKE DOMAIN-CONTAINING PROTEIN"/>
    <property type="match status" value="1"/>
</dbReference>
<evidence type="ECO:0000313" key="3">
    <source>
        <dbReference type="Proteomes" id="UP001196509"/>
    </source>
</evidence>